<reference evidence="3" key="1">
    <citation type="submission" date="2014-09" db="EMBL/GenBank/DDBJ databases">
        <authorList>
            <person name="Hjerde E."/>
        </authorList>
    </citation>
    <scope>NUCLEOTIDE SEQUENCE [LARGE SCALE GENOMIC DNA]</scope>
    <source>
        <strain evidence="3">06/09/139</strain>
    </source>
</reference>
<gene>
    <name evidence="2" type="ORF">AWOD_II_0854</name>
</gene>
<proteinExistence type="predicted"/>
<evidence type="ECO:0000313" key="3">
    <source>
        <dbReference type="Proteomes" id="UP000032427"/>
    </source>
</evidence>
<accession>A0A090ID47</accession>
<dbReference type="Gene3D" id="3.10.450.50">
    <property type="match status" value="1"/>
</dbReference>
<dbReference type="KEGG" id="awd:AWOD_II_0854"/>
<organism evidence="2 3">
    <name type="scientific">Aliivibrio wodanis</name>
    <dbReference type="NCBI Taxonomy" id="80852"/>
    <lineage>
        <taxon>Bacteria</taxon>
        <taxon>Pseudomonadati</taxon>
        <taxon>Pseudomonadota</taxon>
        <taxon>Gammaproteobacteria</taxon>
        <taxon>Vibrionales</taxon>
        <taxon>Vibrionaceae</taxon>
        <taxon>Aliivibrio</taxon>
    </lineage>
</organism>
<feature type="domain" description="SnoaL-like" evidence="1">
    <location>
        <begin position="13"/>
        <end position="106"/>
    </location>
</feature>
<name>A0A090ID47_9GAMM</name>
<sequence length="142" mass="16806">MKHSNFVTTFISLYSELDRSTLHRLPEIYSNDIQFIDAVHQIDGLPMLTEYFQHLYENILNCQFHIHHVIENDNEASLFWTMEYSHPKIGKGKCISVDGTSHIKFNERVYYHRDYLDMGQMLYEHLPVLGSAVKLIKKRMQS</sequence>
<dbReference type="AlphaFoldDB" id="A0A090ID47"/>
<dbReference type="InterPro" id="IPR037401">
    <property type="entry name" value="SnoaL-like"/>
</dbReference>
<evidence type="ECO:0000313" key="2">
    <source>
        <dbReference type="EMBL" id="CED57479.1"/>
    </source>
</evidence>
<dbReference type="Proteomes" id="UP000032427">
    <property type="component" value="Chromosome 2"/>
</dbReference>
<protein>
    <submittedName>
        <fullName evidence="2">Putative transcriptional regulator</fullName>
    </submittedName>
</protein>
<evidence type="ECO:0000259" key="1">
    <source>
        <dbReference type="Pfam" id="PF12680"/>
    </source>
</evidence>
<dbReference type="GeneID" id="28543106"/>
<dbReference type="OrthoDB" id="1115105at2"/>
<dbReference type="Pfam" id="PF12680">
    <property type="entry name" value="SnoaL_2"/>
    <property type="match status" value="1"/>
</dbReference>
<dbReference type="PATRIC" id="fig|80852.17.peg.3642"/>
<keyword evidence="3" id="KW-1185">Reference proteome</keyword>
<dbReference type="HOGENOM" id="CLU_122429_0_0_6"/>
<dbReference type="STRING" id="80852.AWOD_II_0854"/>
<dbReference type="InterPro" id="IPR032710">
    <property type="entry name" value="NTF2-like_dom_sf"/>
</dbReference>
<dbReference type="SUPFAM" id="SSF54427">
    <property type="entry name" value="NTF2-like"/>
    <property type="match status" value="1"/>
</dbReference>
<dbReference type="EMBL" id="LN554847">
    <property type="protein sequence ID" value="CED57479.1"/>
    <property type="molecule type" value="Genomic_DNA"/>
</dbReference>